<dbReference type="Pfam" id="PF00589">
    <property type="entry name" value="Phage_integrase"/>
    <property type="match status" value="1"/>
</dbReference>
<feature type="domain" description="Tyr recombinase" evidence="6">
    <location>
        <begin position="160"/>
        <end position="363"/>
    </location>
</feature>
<keyword evidence="4" id="KW-0238">DNA-binding</keyword>
<evidence type="ECO:0000256" key="4">
    <source>
        <dbReference type="ARBA" id="ARBA00023125"/>
    </source>
</evidence>
<dbReference type="InterPro" id="IPR010998">
    <property type="entry name" value="Integrase_recombinase_N"/>
</dbReference>
<accession>A0A939DB74</accession>
<evidence type="ECO:0000256" key="1">
    <source>
        <dbReference type="ARBA" id="ARBA00003283"/>
    </source>
</evidence>
<dbReference type="AlphaFoldDB" id="A0A939DB74"/>
<evidence type="ECO:0000259" key="6">
    <source>
        <dbReference type="PROSITE" id="PS51898"/>
    </source>
</evidence>
<comment type="similarity">
    <text evidence="2">Belongs to the 'phage' integrase family.</text>
</comment>
<evidence type="ECO:0000313" key="8">
    <source>
        <dbReference type="Proteomes" id="UP000664545"/>
    </source>
</evidence>
<dbReference type="InterPro" id="IPR002104">
    <property type="entry name" value="Integrase_catalytic"/>
</dbReference>
<evidence type="ECO:0000256" key="2">
    <source>
        <dbReference type="ARBA" id="ARBA00008857"/>
    </source>
</evidence>
<dbReference type="GO" id="GO:0003677">
    <property type="term" value="F:DNA binding"/>
    <property type="evidence" value="ECO:0007669"/>
    <property type="project" value="UniProtKB-KW"/>
</dbReference>
<dbReference type="GO" id="GO:0015074">
    <property type="term" value="P:DNA integration"/>
    <property type="evidence" value="ECO:0007669"/>
    <property type="project" value="UniProtKB-KW"/>
</dbReference>
<dbReference type="InterPro" id="IPR011010">
    <property type="entry name" value="DNA_brk_join_enz"/>
</dbReference>
<dbReference type="InterPro" id="IPR050090">
    <property type="entry name" value="Tyrosine_recombinase_XerCD"/>
</dbReference>
<dbReference type="Proteomes" id="UP000664545">
    <property type="component" value="Unassembled WGS sequence"/>
</dbReference>
<keyword evidence="5" id="KW-0233">DNA recombination</keyword>
<sequence>MSRRGENIYKRKDGRWEARIVKPDGKYRYIYAKTYSDVKEKKLKLQECVLRPFDTKKISITQHASELFECWLKNSVRDQVKPSTYENYYYCMQKYVIPFFIKKENEQITEYSVARFVASIKFDHSISDSYKRKILTIFKTALKEILKGAEGHASITEAVKLPRVESTAVQVFSVKEQRLIERIIIHSEDRRTLGILLCFYTGIRLGELCGLKWSDIDFEAGTMSVARTVSRTKNFQREETKTMLLVGTPKSHKSVRKIPLPDFLIQLFMEFKSFSANENGYVLSRNNIPIDPRTCQKLYKKILEEAGVKDRKFHAIRHTFATRALELGVDIKTLSEILGHSNVSVTLNIYAHSLMEQKKIAMDKLNELHMTHMKAESFAVTSSVTAYKETQCM</sequence>
<dbReference type="Gene3D" id="1.10.443.10">
    <property type="entry name" value="Intergrase catalytic core"/>
    <property type="match status" value="1"/>
</dbReference>
<dbReference type="CDD" id="cd01189">
    <property type="entry name" value="INT_ICEBs1_C_like"/>
    <property type="match status" value="1"/>
</dbReference>
<comment type="function">
    <text evidence="1">Site-specific tyrosine recombinase, which acts by catalyzing the cutting and rejoining of the recombining DNA molecules.</text>
</comment>
<dbReference type="PANTHER" id="PTHR30349">
    <property type="entry name" value="PHAGE INTEGRASE-RELATED"/>
    <property type="match status" value="1"/>
</dbReference>
<gene>
    <name evidence="7" type="ORF">JYB65_14810</name>
</gene>
<dbReference type="InterPro" id="IPR013762">
    <property type="entry name" value="Integrase-like_cat_sf"/>
</dbReference>
<dbReference type="GO" id="GO:0006310">
    <property type="term" value="P:DNA recombination"/>
    <property type="evidence" value="ECO:0007669"/>
    <property type="project" value="UniProtKB-KW"/>
</dbReference>
<comment type="caution">
    <text evidence="7">The sequence shown here is derived from an EMBL/GenBank/DDBJ whole genome shotgun (WGS) entry which is preliminary data.</text>
</comment>
<keyword evidence="8" id="KW-1185">Reference proteome</keyword>
<evidence type="ECO:0000256" key="3">
    <source>
        <dbReference type="ARBA" id="ARBA00022908"/>
    </source>
</evidence>
<dbReference type="Pfam" id="PF14659">
    <property type="entry name" value="Phage_int_SAM_3"/>
    <property type="match status" value="1"/>
</dbReference>
<dbReference type="InterPro" id="IPR004107">
    <property type="entry name" value="Integrase_SAM-like_N"/>
</dbReference>
<protein>
    <submittedName>
        <fullName evidence="7">Tyrosine-type recombinase/integrase</fullName>
    </submittedName>
</protein>
<dbReference type="PANTHER" id="PTHR30349:SF41">
    <property type="entry name" value="INTEGRASE_RECOMBINASE PROTEIN MJ0367-RELATED"/>
    <property type="match status" value="1"/>
</dbReference>
<dbReference type="Gene3D" id="1.10.150.130">
    <property type="match status" value="1"/>
</dbReference>
<proteinExistence type="inferred from homology"/>
<dbReference type="SUPFAM" id="SSF56349">
    <property type="entry name" value="DNA breaking-rejoining enzymes"/>
    <property type="match status" value="1"/>
</dbReference>
<dbReference type="EMBL" id="JAFJZZ010000018">
    <property type="protein sequence ID" value="MBN7774632.1"/>
    <property type="molecule type" value="Genomic_DNA"/>
</dbReference>
<reference evidence="7" key="1">
    <citation type="submission" date="2021-02" db="EMBL/GenBank/DDBJ databases">
        <title>Abyssanaerobacter marinus gen.nov., sp., nov, anaerobic bacterium isolated from the Onnuri vent field of Indian Ocean and suggestion of Mogibacteriaceae fam. nov., and proposal of reclassification of ambiguous this family's genus member.</title>
        <authorList>
            <person name="Kim Y.J."/>
            <person name="Yang J.-A."/>
        </authorList>
    </citation>
    <scope>NUCLEOTIDE SEQUENCE</scope>
    <source>
        <strain evidence="7">DSM 2634</strain>
    </source>
</reference>
<keyword evidence="3" id="KW-0229">DNA integration</keyword>
<name>A0A939DB74_CLOAM</name>
<evidence type="ECO:0000313" key="7">
    <source>
        <dbReference type="EMBL" id="MBN7774632.1"/>
    </source>
</evidence>
<organism evidence="7 8">
    <name type="scientific">Clostridium aminobutyricum</name>
    <dbReference type="NCBI Taxonomy" id="33953"/>
    <lineage>
        <taxon>Bacteria</taxon>
        <taxon>Bacillati</taxon>
        <taxon>Bacillota</taxon>
        <taxon>Clostridia</taxon>
        <taxon>Eubacteriales</taxon>
        <taxon>Clostridiaceae</taxon>
        <taxon>Clostridium</taxon>
    </lineage>
</organism>
<dbReference type="RefSeq" id="WP_206583474.1">
    <property type="nucleotide sequence ID" value="NZ_JAFJZZ010000018.1"/>
</dbReference>
<dbReference type="PROSITE" id="PS51898">
    <property type="entry name" value="TYR_RECOMBINASE"/>
    <property type="match status" value="1"/>
</dbReference>
<evidence type="ECO:0000256" key="5">
    <source>
        <dbReference type="ARBA" id="ARBA00023172"/>
    </source>
</evidence>